<dbReference type="AlphaFoldDB" id="A0ABD1GMW5"/>
<proteinExistence type="predicted"/>
<dbReference type="Proteomes" id="UP001567538">
    <property type="component" value="Unassembled WGS sequence"/>
</dbReference>
<evidence type="ECO:0000313" key="2">
    <source>
        <dbReference type="EMBL" id="KAL1545309.1"/>
    </source>
</evidence>
<keyword evidence="3" id="KW-1185">Reference proteome</keyword>
<keyword evidence="1" id="KW-0732">Signal</keyword>
<comment type="caution">
    <text evidence="2">The sequence shown here is derived from an EMBL/GenBank/DDBJ whole genome shotgun (WGS) entry which is preliminary data.</text>
</comment>
<feature type="signal peptide" evidence="1">
    <location>
        <begin position="1"/>
        <end position="26"/>
    </location>
</feature>
<reference evidence="2 3" key="1">
    <citation type="submission" date="2024-06" db="EMBL/GenBank/DDBJ databases">
        <title>A chromosome level genome sequence of Diviner's sage (Salvia divinorum).</title>
        <authorList>
            <person name="Ford S.A."/>
            <person name="Ro D.-K."/>
            <person name="Ness R.W."/>
            <person name="Phillips M.A."/>
        </authorList>
    </citation>
    <scope>NUCLEOTIDE SEQUENCE [LARGE SCALE GENOMIC DNA]</scope>
    <source>
        <strain evidence="2">SAF-2024a</strain>
        <tissue evidence="2">Leaf</tissue>
    </source>
</reference>
<evidence type="ECO:0000256" key="1">
    <source>
        <dbReference type="SAM" id="SignalP"/>
    </source>
</evidence>
<dbReference type="EMBL" id="JBEAFC010000008">
    <property type="protein sequence ID" value="KAL1545309.1"/>
    <property type="molecule type" value="Genomic_DNA"/>
</dbReference>
<sequence length="94" mass="10245">MGFNNSRRASAFSALFIIVLVAAANAASPYNGGHFDDRKNEITECTLLCVNQYLCSCNVSDFYKRNRCCQEYCKAKCGDGAIGSCGDLPTRPNC</sequence>
<protein>
    <submittedName>
        <fullName evidence="2">Uncharacterized protein</fullName>
    </submittedName>
</protein>
<feature type="chain" id="PRO_5044799730" evidence="1">
    <location>
        <begin position="27"/>
        <end position="94"/>
    </location>
</feature>
<accession>A0ABD1GMW5</accession>
<organism evidence="2 3">
    <name type="scientific">Salvia divinorum</name>
    <name type="common">Maria pastora</name>
    <name type="synonym">Diviner's sage</name>
    <dbReference type="NCBI Taxonomy" id="28513"/>
    <lineage>
        <taxon>Eukaryota</taxon>
        <taxon>Viridiplantae</taxon>
        <taxon>Streptophyta</taxon>
        <taxon>Embryophyta</taxon>
        <taxon>Tracheophyta</taxon>
        <taxon>Spermatophyta</taxon>
        <taxon>Magnoliopsida</taxon>
        <taxon>eudicotyledons</taxon>
        <taxon>Gunneridae</taxon>
        <taxon>Pentapetalae</taxon>
        <taxon>asterids</taxon>
        <taxon>lamiids</taxon>
        <taxon>Lamiales</taxon>
        <taxon>Lamiaceae</taxon>
        <taxon>Nepetoideae</taxon>
        <taxon>Mentheae</taxon>
        <taxon>Salviinae</taxon>
        <taxon>Salvia</taxon>
        <taxon>Salvia subgen. Calosphace</taxon>
    </lineage>
</organism>
<name>A0ABD1GMW5_SALDI</name>
<evidence type="ECO:0000313" key="3">
    <source>
        <dbReference type="Proteomes" id="UP001567538"/>
    </source>
</evidence>
<gene>
    <name evidence="2" type="ORF">AAHA92_22051</name>
</gene>